<dbReference type="InterPro" id="IPR025641">
    <property type="entry name" value="DUF4340"/>
</dbReference>
<gene>
    <name evidence="3" type="ORF">M2A_0745</name>
</gene>
<organism evidence="3 4">
    <name type="scientific">Tepidicaulis marinus</name>
    <dbReference type="NCBI Taxonomy" id="1333998"/>
    <lineage>
        <taxon>Bacteria</taxon>
        <taxon>Pseudomonadati</taxon>
        <taxon>Pseudomonadota</taxon>
        <taxon>Alphaproteobacteria</taxon>
        <taxon>Hyphomicrobiales</taxon>
        <taxon>Parvibaculaceae</taxon>
        <taxon>Tepidicaulis</taxon>
    </lineage>
</organism>
<comment type="caution">
    <text evidence="3">The sequence shown here is derived from an EMBL/GenBank/DDBJ whole genome shotgun (WGS) entry which is preliminary data.</text>
</comment>
<evidence type="ECO:0000256" key="1">
    <source>
        <dbReference type="SAM" id="Phobius"/>
    </source>
</evidence>
<dbReference type="Pfam" id="PF14238">
    <property type="entry name" value="DUF4340"/>
    <property type="match status" value="1"/>
</dbReference>
<dbReference type="eggNOG" id="ENOG5031SVN">
    <property type="taxonomic scope" value="Bacteria"/>
</dbReference>
<evidence type="ECO:0000313" key="4">
    <source>
        <dbReference type="Proteomes" id="UP000028702"/>
    </source>
</evidence>
<keyword evidence="1" id="KW-0472">Membrane</keyword>
<dbReference type="AlphaFoldDB" id="A0A081B878"/>
<evidence type="ECO:0000259" key="2">
    <source>
        <dbReference type="Pfam" id="PF14238"/>
    </source>
</evidence>
<keyword evidence="4" id="KW-1185">Reference proteome</keyword>
<sequence>MADQPQKSALRWLAGLAIVTGLSVLGAVTAVVTQQSATEVRFEPKPFFEDLETGINRAERIVYTVGKGLSGESKIALKRKEGEGWVLEQRFDFPAKPELVRKLIVGLVELEAFEPRTANPEWHRPLGLTAPEDLGRAIRIEVLDGEGERLAALLAGEVVEDTQDAQGRGLLYARKDGEDQAWLARGRLPLLKNVSEWLDLKVFELPREEVKRTVLWAESEEPVIIERASPEETNFTLANAPDGRVGRGAAIVNGSATALVGLVPEDVIPDTNLSFEGGPLAYSETFSGLRLNVRMTGSADVLWAKISAEADPALVPEGGDLAAVRERAEAINARTEGWAFRLDQPAAVKLAQSMQAITRPADADGLKK</sequence>
<dbReference type="EMBL" id="BBIO01000003">
    <property type="protein sequence ID" value="GAK44246.1"/>
    <property type="molecule type" value="Genomic_DNA"/>
</dbReference>
<feature type="domain" description="DUF4340" evidence="2">
    <location>
        <begin position="85"/>
        <end position="237"/>
    </location>
</feature>
<dbReference type="STRING" id="1333998.M2A_0745"/>
<dbReference type="RefSeq" id="WP_052379184.1">
    <property type="nucleotide sequence ID" value="NZ_BBIO01000003.1"/>
</dbReference>
<keyword evidence="1" id="KW-0812">Transmembrane</keyword>
<evidence type="ECO:0000313" key="3">
    <source>
        <dbReference type="EMBL" id="GAK44246.1"/>
    </source>
</evidence>
<dbReference type="Proteomes" id="UP000028702">
    <property type="component" value="Unassembled WGS sequence"/>
</dbReference>
<name>A0A081B878_9HYPH</name>
<protein>
    <submittedName>
        <fullName evidence="3">Conserved protein</fullName>
    </submittedName>
</protein>
<reference evidence="3" key="1">
    <citation type="submission" date="2014-07" db="EMBL/GenBank/DDBJ databases">
        <title>Tepidicaulis marinum gen. nov., sp. nov., a novel marine bacterium denitrifying nitrate to nitrous oxide strictly under microaerobic conditions.</title>
        <authorList>
            <person name="Takeuchi M."/>
            <person name="Yamagishi T."/>
            <person name="Kamagata Y."/>
            <person name="Oshima K."/>
            <person name="Hattori M."/>
            <person name="Katayama T."/>
            <person name="Hanada S."/>
            <person name="Tamaki H."/>
            <person name="Marumo K."/>
            <person name="Maeda H."/>
            <person name="Nedachi M."/>
            <person name="Iwasaki W."/>
            <person name="Suwa Y."/>
            <person name="Sakata S."/>
        </authorList>
    </citation>
    <scope>NUCLEOTIDE SEQUENCE [LARGE SCALE GENOMIC DNA]</scope>
    <source>
        <strain evidence="3">MA2</strain>
    </source>
</reference>
<keyword evidence="1" id="KW-1133">Transmembrane helix</keyword>
<proteinExistence type="predicted"/>
<accession>A0A081B878</accession>
<feature type="transmembrane region" description="Helical" evidence="1">
    <location>
        <begin position="12"/>
        <end position="32"/>
    </location>
</feature>